<keyword evidence="1" id="KW-0472">Membrane</keyword>
<dbReference type="Proteomes" id="UP000095768">
    <property type="component" value="Unassembled WGS sequence"/>
</dbReference>
<feature type="transmembrane region" description="Helical" evidence="1">
    <location>
        <begin position="62"/>
        <end position="82"/>
    </location>
</feature>
<feature type="transmembrane region" description="Helical" evidence="1">
    <location>
        <begin position="109"/>
        <end position="131"/>
    </location>
</feature>
<accession>A0A1D4JGN0</accession>
<keyword evidence="1" id="KW-0812">Transmembrane</keyword>
<dbReference type="InterPro" id="IPR010288">
    <property type="entry name" value="EcsB_ABC"/>
</dbReference>
<dbReference type="Proteomes" id="UP000095412">
    <property type="component" value="Unassembled WGS sequence"/>
</dbReference>
<keyword evidence="4" id="KW-1185">Reference proteome</keyword>
<gene>
    <name evidence="2" type="ORF">SAMEA2297795_00295</name>
    <name evidence="3" type="ORF">SAMEA2297796_00786</name>
</gene>
<evidence type="ECO:0000313" key="3">
    <source>
        <dbReference type="EMBL" id="SCS60990.1"/>
    </source>
</evidence>
<feature type="transmembrane region" description="Helical" evidence="1">
    <location>
        <begin position="355"/>
        <end position="373"/>
    </location>
</feature>
<dbReference type="EMBL" id="FMPI01000004">
    <property type="protein sequence ID" value="SCS60990.1"/>
    <property type="molecule type" value="Genomic_DNA"/>
</dbReference>
<keyword evidence="1" id="KW-1133">Transmembrane helix</keyword>
<dbReference type="RefSeq" id="WP_374699927.1">
    <property type="nucleotide sequence ID" value="NZ_FMPG01000001.1"/>
</dbReference>
<evidence type="ECO:0000313" key="4">
    <source>
        <dbReference type="Proteomes" id="UP000095412"/>
    </source>
</evidence>
<reference evidence="2 5" key="2">
    <citation type="submission" date="2016-09" db="EMBL/GenBank/DDBJ databases">
        <authorList>
            <consortium name="Pathogen Informatics"/>
        </authorList>
    </citation>
    <scope>NUCLEOTIDE SEQUENCE [LARGE SCALE GENOMIC DNA]</scope>
    <source>
        <strain evidence="2 5">82B</strain>
    </source>
</reference>
<dbReference type="NCBIfam" id="NF047570">
    <property type="entry name" value="ABC_perm_EcsB"/>
    <property type="match status" value="1"/>
</dbReference>
<feature type="transmembrane region" description="Helical" evidence="1">
    <location>
        <begin position="310"/>
        <end position="329"/>
    </location>
</feature>
<name>A0A1D4JGN0_9STAP</name>
<organism evidence="2 5">
    <name type="scientific">Staphylococcus caeli</name>
    <dbReference type="NCBI Taxonomy" id="2201815"/>
    <lineage>
        <taxon>Bacteria</taxon>
        <taxon>Bacillati</taxon>
        <taxon>Bacillota</taxon>
        <taxon>Bacilli</taxon>
        <taxon>Bacillales</taxon>
        <taxon>Staphylococcaceae</taxon>
        <taxon>Staphylococcus</taxon>
    </lineage>
</organism>
<feature type="transmembrane region" description="Helical" evidence="1">
    <location>
        <begin position="28"/>
        <end position="50"/>
    </location>
</feature>
<feature type="transmembrane region" description="Helical" evidence="1">
    <location>
        <begin position="167"/>
        <end position="184"/>
    </location>
</feature>
<feature type="transmembrane region" description="Helical" evidence="1">
    <location>
        <begin position="190"/>
        <end position="206"/>
    </location>
</feature>
<feature type="transmembrane region" description="Helical" evidence="1">
    <location>
        <begin position="286"/>
        <end position="304"/>
    </location>
</feature>
<protein>
    <submittedName>
        <fullName evidence="2">Transporter protein</fullName>
    </submittedName>
</protein>
<proteinExistence type="predicted"/>
<dbReference type="Pfam" id="PF05975">
    <property type="entry name" value="EcsB"/>
    <property type="match status" value="1"/>
</dbReference>
<evidence type="ECO:0000313" key="2">
    <source>
        <dbReference type="EMBL" id="SCS34629.1"/>
    </source>
</evidence>
<dbReference type="GO" id="GO:0016020">
    <property type="term" value="C:membrane"/>
    <property type="evidence" value="ECO:0007669"/>
    <property type="project" value="InterPro"/>
</dbReference>
<reference evidence="3 4" key="1">
    <citation type="submission" date="2016-09" db="EMBL/GenBank/DDBJ databases">
        <authorList>
            <consortium name="Pathogen Informatics"/>
            <person name="Sun Q."/>
            <person name="Inoue M."/>
        </authorList>
    </citation>
    <scope>NUCLEOTIDE SEQUENCE [LARGE SCALE GENOMIC DNA]</scope>
    <source>
        <strain evidence="3 4">82C</strain>
    </source>
</reference>
<evidence type="ECO:0000313" key="5">
    <source>
        <dbReference type="Proteomes" id="UP000095768"/>
    </source>
</evidence>
<feature type="transmembrane region" description="Helical" evidence="1">
    <location>
        <begin position="137"/>
        <end position="155"/>
    </location>
</feature>
<dbReference type="AlphaFoldDB" id="A0A1D4JGN0"/>
<dbReference type="PIRSF" id="PIRSF037259">
    <property type="entry name" value="EcsB_ABC"/>
    <property type="match status" value="1"/>
</dbReference>
<feature type="transmembrane region" description="Helical" evidence="1">
    <location>
        <begin position="379"/>
        <end position="397"/>
    </location>
</feature>
<sequence length="409" mass="48476">MMQEQDAKQLFSVRKNAIAKEKRYYNKFIFNGHFSVFLVILLGAFILGYGDWLKSIPKNINYALIASVIVAITSMFPLRTLLKDADRLFLLPFEKHMSIYISYSLNYSYFARVGLQIIMIIILFPLFYVLNNKTYDFYILFAVLMLILPYVGLLLKWQWYKYRLESWSLHTLLFILYTSSYYVALDAKQIASVTSILLIIGLVMLLKAQNKNQLFPWERLIKSEQQHHMNYYKFVNMFTDVKHLKETAVRRSYLDPLLGTPKSKQFNENYMYLYLFKRSFARGKDAFNIILRLVLIALILMFWLNHPVVTVIIGSLFMYIILLQMAQFYTQQAYGLWPQVWPSSDTKVIKGYEQFLYRLMVIVGILFVIVYVITFPMYSYFGLLFFLVGWLTIRNVIKKLKYQEALLKD</sequence>
<dbReference type="EMBL" id="FMPG01000001">
    <property type="protein sequence ID" value="SCS34629.1"/>
    <property type="molecule type" value="Genomic_DNA"/>
</dbReference>
<evidence type="ECO:0000256" key="1">
    <source>
        <dbReference type="SAM" id="Phobius"/>
    </source>
</evidence>